<dbReference type="PANTHER" id="PTHR30627">
    <property type="entry name" value="PEPTIDOGLYCAN D,D-TRANSPEPTIDASE"/>
    <property type="match status" value="1"/>
</dbReference>
<evidence type="ECO:0000256" key="4">
    <source>
        <dbReference type="ARBA" id="ARBA00022729"/>
    </source>
</evidence>
<dbReference type="SUPFAM" id="SSF56601">
    <property type="entry name" value="beta-lactamase/transpeptidase-like"/>
    <property type="match status" value="1"/>
</dbReference>
<dbReference type="Gene3D" id="3.40.710.10">
    <property type="entry name" value="DD-peptidase/beta-lactamase superfamily"/>
    <property type="match status" value="1"/>
</dbReference>
<dbReference type="RefSeq" id="WP_091597093.1">
    <property type="nucleotide sequence ID" value="NZ_FNEE01000015.1"/>
</dbReference>
<evidence type="ECO:0000256" key="8">
    <source>
        <dbReference type="RuleBase" id="RU361140"/>
    </source>
</evidence>
<dbReference type="GO" id="GO:0071555">
    <property type="term" value="P:cell wall organization"/>
    <property type="evidence" value="ECO:0007669"/>
    <property type="project" value="TreeGrafter"/>
</dbReference>
<evidence type="ECO:0000256" key="7">
    <source>
        <dbReference type="PIRSR" id="PIRSR602137-50"/>
    </source>
</evidence>
<reference evidence="11" key="1">
    <citation type="submission" date="2016-10" db="EMBL/GenBank/DDBJ databases">
        <authorList>
            <person name="Varghese N."/>
            <person name="Submissions S."/>
        </authorList>
    </citation>
    <scope>NUCLEOTIDE SEQUENCE [LARGE SCALE GENOMIC DNA]</scope>
    <source>
        <strain evidence="11">CGMCC 1.11022</strain>
    </source>
</reference>
<dbReference type="PROSITE" id="PS00337">
    <property type="entry name" value="BETA_LACTAMASE_D"/>
    <property type="match status" value="1"/>
</dbReference>
<dbReference type="PANTHER" id="PTHR30627:SF6">
    <property type="entry name" value="BETA-LACTAMASE YBXI-RELATED"/>
    <property type="match status" value="1"/>
</dbReference>
<dbReference type="AlphaFoldDB" id="A0A1G9BXX8"/>
<evidence type="ECO:0000259" key="9">
    <source>
        <dbReference type="Pfam" id="PF00905"/>
    </source>
</evidence>
<keyword evidence="11" id="KW-1185">Reference proteome</keyword>
<dbReference type="InterPro" id="IPR001460">
    <property type="entry name" value="PCN-bd_Tpept"/>
</dbReference>
<protein>
    <recommendedName>
        <fullName evidence="3 8">Beta-lactamase</fullName>
        <ecNumber evidence="3 8">3.5.2.6</ecNumber>
    </recommendedName>
</protein>
<keyword evidence="5 8" id="KW-0378">Hydrolase</keyword>
<evidence type="ECO:0000256" key="6">
    <source>
        <dbReference type="ARBA" id="ARBA00023251"/>
    </source>
</evidence>
<evidence type="ECO:0000313" key="10">
    <source>
        <dbReference type="EMBL" id="SDK44250.1"/>
    </source>
</evidence>
<dbReference type="GO" id="GO:0008658">
    <property type="term" value="F:penicillin binding"/>
    <property type="evidence" value="ECO:0007669"/>
    <property type="project" value="InterPro"/>
</dbReference>
<dbReference type="GO" id="GO:0005886">
    <property type="term" value="C:plasma membrane"/>
    <property type="evidence" value="ECO:0007669"/>
    <property type="project" value="TreeGrafter"/>
</dbReference>
<keyword evidence="4" id="KW-0732">Signal</keyword>
<proteinExistence type="inferred from homology"/>
<dbReference type="Pfam" id="PF00905">
    <property type="entry name" value="Transpeptidase"/>
    <property type="match status" value="1"/>
</dbReference>
<feature type="active site" description="Acyl-ester intermediate" evidence="7">
    <location>
        <position position="64"/>
    </location>
</feature>
<gene>
    <name evidence="10" type="ORF">SAMN05428953_115100</name>
</gene>
<dbReference type="Proteomes" id="UP000198894">
    <property type="component" value="Unassembled WGS sequence"/>
</dbReference>
<feature type="modified residue" description="N6-carboxylysine" evidence="7">
    <location>
        <position position="67"/>
    </location>
</feature>
<evidence type="ECO:0000256" key="2">
    <source>
        <dbReference type="ARBA" id="ARBA00007898"/>
    </source>
</evidence>
<comment type="catalytic activity">
    <reaction evidence="1 8">
        <text>a beta-lactam + H2O = a substituted beta-amino acid</text>
        <dbReference type="Rhea" id="RHEA:20401"/>
        <dbReference type="ChEBI" id="CHEBI:15377"/>
        <dbReference type="ChEBI" id="CHEBI:35627"/>
        <dbReference type="ChEBI" id="CHEBI:140347"/>
        <dbReference type="EC" id="3.5.2.6"/>
    </reaction>
</comment>
<sequence length="279" mass="31165">MRQIDRRPFVFALVLYLLGWLFGFPIGAQSAPLEEVECTLILDAASGETLYREGVCDQRFSPASTFKVPLALIGYDSGILSDEHTPAWDYKPEFKAVKRDQKTVDPTIWEKDSVLWFSQEITRRLGSKRFAGYVSKFDYGNTDIAGTAGKNDGLTRSWVNPSLEISPVEQANFLRRLLAGELPVSDKAHAMTRAILPTFRSGGWTVQGKTGTTRLGESADKGPLGWRSLGWFVGWANKDTRSIVFARLVIDTKRSDTPKGPQARTMFLKELPNLINNSK</sequence>
<accession>A0A1G9BXX8</accession>
<name>A0A1G9BXX8_9HYPH</name>
<evidence type="ECO:0000256" key="1">
    <source>
        <dbReference type="ARBA" id="ARBA00001526"/>
    </source>
</evidence>
<comment type="similarity">
    <text evidence="2 8">Belongs to the class-D beta-lactamase family.</text>
</comment>
<dbReference type="InterPro" id="IPR050515">
    <property type="entry name" value="Beta-lactam/transpept"/>
</dbReference>
<evidence type="ECO:0000313" key="11">
    <source>
        <dbReference type="Proteomes" id="UP000198894"/>
    </source>
</evidence>
<dbReference type="EC" id="3.5.2.6" evidence="3 8"/>
<dbReference type="NCBIfam" id="NF000270">
    <property type="entry name" value="bla_class_D_alt"/>
    <property type="match status" value="1"/>
</dbReference>
<dbReference type="InterPro" id="IPR002137">
    <property type="entry name" value="Beta-lactam_class-D_AS"/>
</dbReference>
<dbReference type="GO" id="GO:0008800">
    <property type="term" value="F:beta-lactamase activity"/>
    <property type="evidence" value="ECO:0007669"/>
    <property type="project" value="UniProtKB-UniRule"/>
</dbReference>
<organism evidence="10 11">
    <name type="scientific">Mesorhizobium muleiense</name>
    <dbReference type="NCBI Taxonomy" id="1004279"/>
    <lineage>
        <taxon>Bacteria</taxon>
        <taxon>Pseudomonadati</taxon>
        <taxon>Pseudomonadota</taxon>
        <taxon>Alphaproteobacteria</taxon>
        <taxon>Hyphomicrobiales</taxon>
        <taxon>Phyllobacteriaceae</taxon>
        <taxon>Mesorhizobium</taxon>
    </lineage>
</organism>
<dbReference type="GO" id="GO:0046677">
    <property type="term" value="P:response to antibiotic"/>
    <property type="evidence" value="ECO:0007669"/>
    <property type="project" value="UniProtKB-UniRule"/>
</dbReference>
<dbReference type="GO" id="GO:0017001">
    <property type="term" value="P:antibiotic catabolic process"/>
    <property type="evidence" value="ECO:0007669"/>
    <property type="project" value="InterPro"/>
</dbReference>
<keyword evidence="6 8" id="KW-0046">Antibiotic resistance</keyword>
<evidence type="ECO:0000256" key="5">
    <source>
        <dbReference type="ARBA" id="ARBA00022801"/>
    </source>
</evidence>
<dbReference type="EMBL" id="FNEE01000015">
    <property type="protein sequence ID" value="SDK44250.1"/>
    <property type="molecule type" value="Genomic_DNA"/>
</dbReference>
<evidence type="ECO:0000256" key="3">
    <source>
        <dbReference type="ARBA" id="ARBA00012865"/>
    </source>
</evidence>
<dbReference type="InterPro" id="IPR012338">
    <property type="entry name" value="Beta-lactam/transpept-like"/>
</dbReference>
<feature type="domain" description="Penicillin-binding protein transpeptidase" evidence="9">
    <location>
        <begin position="50"/>
        <end position="256"/>
    </location>
</feature>